<name>A0A2U2BGS6_ALCFA</name>
<proteinExistence type="predicted"/>
<reference evidence="1 2" key="2">
    <citation type="submission" date="2018-05" db="EMBL/GenBank/DDBJ databases">
        <authorList>
            <person name="Lanie J.A."/>
            <person name="Ng W.-L."/>
            <person name="Kazmierczak K.M."/>
            <person name="Andrzejewski T.M."/>
            <person name="Davidsen T.M."/>
            <person name="Wayne K.J."/>
            <person name="Tettelin H."/>
            <person name="Glass J.I."/>
            <person name="Rusch D."/>
            <person name="Podicherti R."/>
            <person name="Tsui H.-C.T."/>
            <person name="Winkler M.E."/>
        </authorList>
    </citation>
    <scope>NUCLEOTIDE SEQUENCE [LARGE SCALE GENOMIC DNA]</scope>
    <source>
        <strain evidence="1 2">YBY</strain>
    </source>
</reference>
<sequence length="107" mass="12413">MDLTTPLHQEVPRAITRTPAHRYKELQVLQQRGQIRQLVQQPSWSLVPRFFSHLVPACRIRYIADFAYTDNSSGHRIVEAGRDTESLFQGIQRVLLTWVHGITVHRA</sequence>
<dbReference type="RefSeq" id="WP_109089511.1">
    <property type="nucleotide sequence ID" value="NZ_QEXO01000004.1"/>
</dbReference>
<dbReference type="EMBL" id="QEXO01000004">
    <property type="protein sequence ID" value="PWE13186.1"/>
    <property type="molecule type" value="Genomic_DNA"/>
</dbReference>
<reference evidence="1 2" key="1">
    <citation type="submission" date="2018-05" db="EMBL/GenBank/DDBJ databases">
        <title>Genome Sequence of an Efficient Indole-Degrading Bacterium, Alcaligenes sp.YBY.</title>
        <authorList>
            <person name="Yang B."/>
        </authorList>
    </citation>
    <scope>NUCLEOTIDE SEQUENCE [LARGE SCALE GENOMIC DNA]</scope>
    <source>
        <strain evidence="1 2">YBY</strain>
    </source>
</reference>
<evidence type="ECO:0008006" key="3">
    <source>
        <dbReference type="Google" id="ProtNLM"/>
    </source>
</evidence>
<comment type="caution">
    <text evidence="1">The sequence shown here is derived from an EMBL/GenBank/DDBJ whole genome shotgun (WGS) entry which is preliminary data.</text>
</comment>
<evidence type="ECO:0000313" key="2">
    <source>
        <dbReference type="Proteomes" id="UP000245216"/>
    </source>
</evidence>
<accession>A0A2U2BGS6</accession>
<evidence type="ECO:0000313" key="1">
    <source>
        <dbReference type="EMBL" id="PWE13186.1"/>
    </source>
</evidence>
<gene>
    <name evidence="1" type="ORF">DF183_15260</name>
</gene>
<protein>
    <recommendedName>
        <fullName evidence="3">DUF1064 domain-containing protein</fullName>
    </recommendedName>
</protein>
<dbReference type="AlphaFoldDB" id="A0A2U2BGS6"/>
<organism evidence="1 2">
    <name type="scientific">Alcaligenes faecalis</name>
    <dbReference type="NCBI Taxonomy" id="511"/>
    <lineage>
        <taxon>Bacteria</taxon>
        <taxon>Pseudomonadati</taxon>
        <taxon>Pseudomonadota</taxon>
        <taxon>Betaproteobacteria</taxon>
        <taxon>Burkholderiales</taxon>
        <taxon>Alcaligenaceae</taxon>
        <taxon>Alcaligenes</taxon>
    </lineage>
</organism>
<dbReference type="Proteomes" id="UP000245216">
    <property type="component" value="Unassembled WGS sequence"/>
</dbReference>
<dbReference type="STRING" id="511.UZ73_16295"/>